<comment type="caution">
    <text evidence="2">The sequence shown here is derived from an EMBL/GenBank/DDBJ whole genome shotgun (WGS) entry which is preliminary data.</text>
</comment>
<feature type="domain" description="Lipocalin-like" evidence="1">
    <location>
        <begin position="41"/>
        <end position="135"/>
    </location>
</feature>
<dbReference type="InterPro" id="IPR024311">
    <property type="entry name" value="Lipocalin-like"/>
</dbReference>
<name>A0A327NNW7_9BACT</name>
<evidence type="ECO:0000259" key="1">
    <source>
        <dbReference type="Pfam" id="PF13648"/>
    </source>
</evidence>
<keyword evidence="3" id="KW-1185">Reference proteome</keyword>
<evidence type="ECO:0000313" key="3">
    <source>
        <dbReference type="Proteomes" id="UP000249016"/>
    </source>
</evidence>
<gene>
    <name evidence="2" type="ORF">HMF3257_08650</name>
</gene>
<reference evidence="2 3" key="1">
    <citation type="submission" date="2018-06" db="EMBL/GenBank/DDBJ databases">
        <title>Spirosoma sp. HMF3257 Genome sequencing and assembly.</title>
        <authorList>
            <person name="Kang H."/>
            <person name="Cha I."/>
            <person name="Kim H."/>
            <person name="Kang J."/>
            <person name="Joh K."/>
        </authorList>
    </citation>
    <scope>NUCLEOTIDE SEQUENCE [LARGE SCALE GENOMIC DNA]</scope>
    <source>
        <strain evidence="2 3">HMF3257</strain>
    </source>
</reference>
<dbReference type="AlphaFoldDB" id="A0A327NNW7"/>
<dbReference type="Proteomes" id="UP000249016">
    <property type="component" value="Unassembled WGS sequence"/>
</dbReference>
<dbReference type="OrthoDB" id="950800at2"/>
<accession>A0A327NNW7</accession>
<sequence length="160" mass="17305">MKTKRILTTVTLATILLTACQKSSDSTPTPSVTKAQMLVGGQWKIKAMTASPAIMIGSVAITDVLSLYPSCITDNYQTFSADGVYVFDEGATKCDSSDPQRETGKWQLSADETQVILNMPSNSHEVWEIPMLTSTKATTRSQMVANGITYTVTASLEKVN</sequence>
<proteinExistence type="predicted"/>
<evidence type="ECO:0000313" key="2">
    <source>
        <dbReference type="EMBL" id="RAI74348.1"/>
    </source>
</evidence>
<protein>
    <recommendedName>
        <fullName evidence="1">Lipocalin-like domain-containing protein</fullName>
    </recommendedName>
</protein>
<dbReference type="PROSITE" id="PS51257">
    <property type="entry name" value="PROKAR_LIPOPROTEIN"/>
    <property type="match status" value="1"/>
</dbReference>
<organism evidence="2 3">
    <name type="scientific">Spirosoma telluris</name>
    <dbReference type="NCBI Taxonomy" id="2183553"/>
    <lineage>
        <taxon>Bacteria</taxon>
        <taxon>Pseudomonadati</taxon>
        <taxon>Bacteroidota</taxon>
        <taxon>Cytophagia</taxon>
        <taxon>Cytophagales</taxon>
        <taxon>Cytophagaceae</taxon>
        <taxon>Spirosoma</taxon>
    </lineage>
</organism>
<dbReference type="EMBL" id="QLII01000001">
    <property type="protein sequence ID" value="RAI74348.1"/>
    <property type="molecule type" value="Genomic_DNA"/>
</dbReference>
<dbReference type="RefSeq" id="WP_111341472.1">
    <property type="nucleotide sequence ID" value="NZ_QLII01000001.1"/>
</dbReference>
<dbReference type="Pfam" id="PF13648">
    <property type="entry name" value="Lipocalin_4"/>
    <property type="match status" value="1"/>
</dbReference>